<evidence type="ECO:0000313" key="3">
    <source>
        <dbReference type="Proteomes" id="UP000548771"/>
    </source>
</evidence>
<organism evidence="2 3">
    <name type="scientific">Xanthomonas hortorum pv. pelargonii</name>
    <dbReference type="NCBI Taxonomy" id="453602"/>
    <lineage>
        <taxon>Bacteria</taxon>
        <taxon>Pseudomonadati</taxon>
        <taxon>Pseudomonadota</taxon>
        <taxon>Gammaproteobacteria</taxon>
        <taxon>Lysobacterales</taxon>
        <taxon>Lysobacteraceae</taxon>
        <taxon>Xanthomonas</taxon>
    </lineage>
</organism>
<evidence type="ECO:0000313" key="2">
    <source>
        <dbReference type="EMBL" id="NMI22365.1"/>
    </source>
</evidence>
<feature type="signal peptide" evidence="1">
    <location>
        <begin position="1"/>
        <end position="21"/>
    </location>
</feature>
<dbReference type="EMBL" id="SMDX01000012">
    <property type="protein sequence ID" value="NMI22365.1"/>
    <property type="molecule type" value="Genomic_DNA"/>
</dbReference>
<protein>
    <submittedName>
        <fullName evidence="2">TraB/GumN family protein</fullName>
    </submittedName>
</protein>
<keyword evidence="1" id="KW-0732">Signal</keyword>
<dbReference type="CDD" id="cd14788">
    <property type="entry name" value="GumN"/>
    <property type="match status" value="1"/>
</dbReference>
<feature type="chain" id="PRO_5044027186" evidence="1">
    <location>
        <begin position="22"/>
        <end position="345"/>
    </location>
</feature>
<dbReference type="InterPro" id="IPR002816">
    <property type="entry name" value="TraB/PrgY/GumN_fam"/>
</dbReference>
<gene>
    <name evidence="2" type="ORF">E1J24_11015</name>
</gene>
<reference evidence="3" key="1">
    <citation type="journal article" date="2020" name="Syst. Appl. Microbiol.">
        <title>Clarifying the taxonomy of the causal agent of bacterial leaf spot of lettuce through a polyphasic approach reveals that Xanthomonas cynarae Trebaol et al. 2000 emend. Timilsina et al. 2019 is a later heterotypic synonym of Xanthomonas hortorum Vauterin et al. 1995.</title>
        <authorList>
            <person name="Moriniere L."/>
            <person name="Burlet A."/>
            <person name="Rosenthal E.R."/>
            <person name="Nesme X."/>
            <person name="Portier P."/>
            <person name="Bull C.T."/>
            <person name="Lavire C."/>
            <person name="Fischer-Le Saux M."/>
            <person name="Bertolla F."/>
        </authorList>
    </citation>
    <scope>NUCLEOTIDE SEQUENCE [LARGE SCALE GENOMIC DNA]</scope>
    <source>
        <strain evidence="3">CFBP2533</strain>
    </source>
</reference>
<dbReference type="Proteomes" id="UP000548771">
    <property type="component" value="Unassembled WGS sequence"/>
</dbReference>
<name>A0AAW9ZQU0_9XANT</name>
<dbReference type="Pfam" id="PF01963">
    <property type="entry name" value="TraB_PrgY_gumN"/>
    <property type="match status" value="1"/>
</dbReference>
<accession>A0AAW9ZQU0</accession>
<dbReference type="AlphaFoldDB" id="A0AAW9ZQU0"/>
<comment type="caution">
    <text evidence="2">The sequence shown here is derived from an EMBL/GenBank/DDBJ whole genome shotgun (WGS) entry which is preliminary data.</text>
</comment>
<dbReference type="RefSeq" id="WP_168958435.1">
    <property type="nucleotide sequence ID" value="NZ_CP098604.1"/>
</dbReference>
<evidence type="ECO:0000256" key="1">
    <source>
        <dbReference type="SAM" id="SignalP"/>
    </source>
</evidence>
<sequence>MRRKGAVWGAGLMLVSLLAAASDSATPKVAAPPPPPPPPPPAVVDLDAMVVRGVQPGPGLWKVSKGDQVLWILGTLSPLPKRLQWQSTEVETIIGQSQQVLMAPTVQIDADMGFFGKLTLLPSAMKAMKNEDGRELREVLPPDLYARWSLAKARYIGGDRGVERKRPMLAAGELYQAAIKRSGLARSPVIWSVVERAAKRAGIKPTPTALDYKIKDPRQAIKEFRAGGMDDTACFRSILVTVERDLPTMVERANAWSVGDIEALRQLPREDPQAACMSAMASSGAARARGIDDLERRMREPWLSIATTALQRNRSTFAVLPISRLTAPDGYLARLQAMGYAVEAP</sequence>
<proteinExistence type="predicted"/>